<accession>A0A2T6ZF59</accession>
<protein>
    <submittedName>
        <fullName evidence="1">Uncharacterized protein</fullName>
    </submittedName>
</protein>
<dbReference type="EMBL" id="NESQ01000322">
    <property type="protein sequence ID" value="PUU74113.1"/>
    <property type="molecule type" value="Genomic_DNA"/>
</dbReference>
<evidence type="ECO:0000313" key="1">
    <source>
        <dbReference type="EMBL" id="PUU74113.1"/>
    </source>
</evidence>
<gene>
    <name evidence="1" type="ORF">B9Z19DRAFT_1160231</name>
</gene>
<dbReference type="AlphaFoldDB" id="A0A2T6ZF59"/>
<proteinExistence type="predicted"/>
<name>A0A2T6ZF59_TUBBO</name>
<dbReference type="Proteomes" id="UP000244722">
    <property type="component" value="Unassembled WGS sequence"/>
</dbReference>
<sequence>MLTPLRIEYHLGPTHLFSLSLKVPLADNHYMTITRLYSSSVMVMVVLAAIPMSNSWRMQANSQIISYNGTSGKNFSDMTLAGKQAPQHNFPPSSNTPGEILWLHRSRWLSALPVQYKIGYIMIDNSQDQGPRCSRSPKGLVSLRDPDSFISNVRQLQTPTIEHELTCQTIGTYMTPPRHLLIPLYSKFGQVVQHDST</sequence>
<organism evidence="1 2">
    <name type="scientific">Tuber borchii</name>
    <name type="common">White truffle</name>
    <dbReference type="NCBI Taxonomy" id="42251"/>
    <lineage>
        <taxon>Eukaryota</taxon>
        <taxon>Fungi</taxon>
        <taxon>Dikarya</taxon>
        <taxon>Ascomycota</taxon>
        <taxon>Pezizomycotina</taxon>
        <taxon>Pezizomycetes</taxon>
        <taxon>Pezizales</taxon>
        <taxon>Tuberaceae</taxon>
        <taxon>Tuber</taxon>
    </lineage>
</organism>
<reference evidence="1 2" key="1">
    <citation type="submission" date="2017-04" db="EMBL/GenBank/DDBJ databases">
        <title>Draft genome sequence of Tuber borchii Vittad., a whitish edible truffle.</title>
        <authorList>
            <consortium name="DOE Joint Genome Institute"/>
            <person name="Murat C."/>
            <person name="Kuo A."/>
            <person name="Barry K.W."/>
            <person name="Clum A."/>
            <person name="Dockter R.B."/>
            <person name="Fauchery L."/>
            <person name="Iotti M."/>
            <person name="Kohler A."/>
            <person name="Labutti K."/>
            <person name="Lindquist E.A."/>
            <person name="Lipzen A."/>
            <person name="Ohm R.A."/>
            <person name="Wang M."/>
            <person name="Grigoriev I.V."/>
            <person name="Zambonelli A."/>
            <person name="Martin F.M."/>
        </authorList>
    </citation>
    <scope>NUCLEOTIDE SEQUENCE [LARGE SCALE GENOMIC DNA]</scope>
    <source>
        <strain evidence="1 2">Tbo3840</strain>
    </source>
</reference>
<evidence type="ECO:0000313" key="2">
    <source>
        <dbReference type="Proteomes" id="UP000244722"/>
    </source>
</evidence>
<keyword evidence="2" id="KW-1185">Reference proteome</keyword>
<comment type="caution">
    <text evidence="1">The sequence shown here is derived from an EMBL/GenBank/DDBJ whole genome shotgun (WGS) entry which is preliminary data.</text>
</comment>